<feature type="binding site" evidence="7">
    <location>
        <position position="14"/>
    </location>
    <ligand>
        <name>tRNA</name>
        <dbReference type="ChEBI" id="CHEBI:17843"/>
    </ligand>
</feature>
<dbReference type="PROSITE" id="PS01195">
    <property type="entry name" value="PEPT_TRNA_HYDROL_1"/>
    <property type="match status" value="1"/>
</dbReference>
<dbReference type="SUPFAM" id="SSF53178">
    <property type="entry name" value="Peptidyl-tRNA hydrolase-like"/>
    <property type="match status" value="1"/>
</dbReference>
<keyword evidence="2 7" id="KW-0820">tRNA-binding</keyword>
<evidence type="ECO:0000256" key="5">
    <source>
        <dbReference type="ARBA" id="ARBA00038063"/>
    </source>
</evidence>
<sequence>MKIVVGLGNPGEKYAFTRHNVGFMVIDELLSTYAASPQFNKKFDSIIYTLDNERLLVKPQTFMNVSGKAVNRIANFYKIKPEELLVVHDDVDLEFGEIKHQFGRSSAGHKGVESIIESLGSDEFSRVRVGIGRPNVSMETEDWVLQRFSKEKSDIQKTIQRAAEVVINWLK</sequence>
<feature type="active site" description="Proton acceptor" evidence="7">
    <location>
        <position position="19"/>
    </location>
</feature>
<protein>
    <recommendedName>
        <fullName evidence="6 7">Peptidyl-tRNA hydrolase</fullName>
        <shortName evidence="7">Pth</shortName>
        <ecNumber evidence="1 7">3.1.1.29</ecNumber>
    </recommendedName>
</protein>
<dbReference type="HAMAP" id="MF_00083">
    <property type="entry name" value="Pept_tRNA_hydro_bact"/>
    <property type="match status" value="1"/>
</dbReference>
<comment type="catalytic activity">
    <reaction evidence="7 8">
        <text>an N-acyl-L-alpha-aminoacyl-tRNA + H2O = an N-acyl-L-amino acid + a tRNA + H(+)</text>
        <dbReference type="Rhea" id="RHEA:54448"/>
        <dbReference type="Rhea" id="RHEA-COMP:10123"/>
        <dbReference type="Rhea" id="RHEA-COMP:13883"/>
        <dbReference type="ChEBI" id="CHEBI:15377"/>
        <dbReference type="ChEBI" id="CHEBI:15378"/>
        <dbReference type="ChEBI" id="CHEBI:59874"/>
        <dbReference type="ChEBI" id="CHEBI:78442"/>
        <dbReference type="ChEBI" id="CHEBI:138191"/>
        <dbReference type="EC" id="3.1.1.29"/>
    </reaction>
</comment>
<dbReference type="GO" id="GO:0000049">
    <property type="term" value="F:tRNA binding"/>
    <property type="evidence" value="ECO:0007669"/>
    <property type="project" value="UniProtKB-UniRule"/>
</dbReference>
<comment type="similarity">
    <text evidence="5 7 9">Belongs to the PTH family.</text>
</comment>
<organism evidence="10 11">
    <name type="scientific">Candidatus Woykebacteria bacterium RBG_13_40_15</name>
    <dbReference type="NCBI Taxonomy" id="1802593"/>
    <lineage>
        <taxon>Bacteria</taxon>
        <taxon>Candidatus Woykeibacteriota</taxon>
    </lineage>
</organism>
<evidence type="ECO:0000256" key="2">
    <source>
        <dbReference type="ARBA" id="ARBA00022555"/>
    </source>
</evidence>
<dbReference type="GO" id="GO:0072344">
    <property type="term" value="P:rescue of stalled ribosome"/>
    <property type="evidence" value="ECO:0007669"/>
    <property type="project" value="UniProtKB-UniRule"/>
</dbReference>
<dbReference type="GO" id="GO:0006515">
    <property type="term" value="P:protein quality control for misfolded or incompletely synthesized proteins"/>
    <property type="evidence" value="ECO:0007669"/>
    <property type="project" value="UniProtKB-UniRule"/>
</dbReference>
<reference evidence="10 11" key="1">
    <citation type="journal article" date="2016" name="Nat. Commun.">
        <title>Thousands of microbial genomes shed light on interconnected biogeochemical processes in an aquifer system.</title>
        <authorList>
            <person name="Anantharaman K."/>
            <person name="Brown C.T."/>
            <person name="Hug L.A."/>
            <person name="Sharon I."/>
            <person name="Castelle C.J."/>
            <person name="Probst A.J."/>
            <person name="Thomas B.C."/>
            <person name="Singh A."/>
            <person name="Wilkins M.J."/>
            <person name="Karaoz U."/>
            <person name="Brodie E.L."/>
            <person name="Williams K.H."/>
            <person name="Hubbard S.S."/>
            <person name="Banfield J.F."/>
        </authorList>
    </citation>
    <scope>NUCLEOTIDE SEQUENCE [LARGE SCALE GENOMIC DNA]</scope>
</reference>
<evidence type="ECO:0000313" key="11">
    <source>
        <dbReference type="Proteomes" id="UP000176631"/>
    </source>
</evidence>
<dbReference type="InterPro" id="IPR018171">
    <property type="entry name" value="Pept_tRNA_hydro_CS"/>
</dbReference>
<keyword evidence="7" id="KW-0963">Cytoplasm</keyword>
<dbReference type="InterPro" id="IPR036416">
    <property type="entry name" value="Pept_tRNA_hydro_sf"/>
</dbReference>
<dbReference type="Pfam" id="PF01195">
    <property type="entry name" value="Pept_tRNA_hydro"/>
    <property type="match status" value="1"/>
</dbReference>
<comment type="caution">
    <text evidence="10">The sequence shown here is derived from an EMBL/GenBank/DDBJ whole genome shotgun (WGS) entry which is preliminary data.</text>
</comment>
<dbReference type="Proteomes" id="UP000176631">
    <property type="component" value="Unassembled WGS sequence"/>
</dbReference>
<evidence type="ECO:0000256" key="3">
    <source>
        <dbReference type="ARBA" id="ARBA00022801"/>
    </source>
</evidence>
<dbReference type="PANTHER" id="PTHR17224">
    <property type="entry name" value="PEPTIDYL-TRNA HYDROLASE"/>
    <property type="match status" value="1"/>
</dbReference>
<dbReference type="EMBL" id="MHCP01000028">
    <property type="protein sequence ID" value="OGY23175.1"/>
    <property type="molecule type" value="Genomic_DNA"/>
</dbReference>
<dbReference type="Gene3D" id="3.40.50.1470">
    <property type="entry name" value="Peptidyl-tRNA hydrolase"/>
    <property type="match status" value="1"/>
</dbReference>
<dbReference type="NCBIfam" id="TIGR00447">
    <property type="entry name" value="pth"/>
    <property type="match status" value="1"/>
</dbReference>
<gene>
    <name evidence="7" type="primary">pth</name>
    <name evidence="10" type="ORF">A2172_02235</name>
</gene>
<keyword evidence="4 7" id="KW-0694">RNA-binding</keyword>
<feature type="site" description="Discriminates between blocked and unblocked aminoacyl-tRNA" evidence="7">
    <location>
        <position position="9"/>
    </location>
</feature>
<dbReference type="InterPro" id="IPR001328">
    <property type="entry name" value="Pept_tRNA_hydro"/>
</dbReference>
<dbReference type="CDD" id="cd00462">
    <property type="entry name" value="PTH"/>
    <property type="match status" value="1"/>
</dbReference>
<dbReference type="FunFam" id="3.40.50.1470:FF:000001">
    <property type="entry name" value="Peptidyl-tRNA hydrolase"/>
    <property type="match status" value="1"/>
</dbReference>
<accession>A0A1G1W689</accession>
<comment type="subunit">
    <text evidence="7">Monomer.</text>
</comment>
<dbReference type="GO" id="GO:0005737">
    <property type="term" value="C:cytoplasm"/>
    <property type="evidence" value="ECO:0007669"/>
    <property type="project" value="UniProtKB-SubCell"/>
</dbReference>
<evidence type="ECO:0000256" key="9">
    <source>
        <dbReference type="RuleBase" id="RU004320"/>
    </source>
</evidence>
<feature type="binding site" evidence="7">
    <location>
        <position position="64"/>
    </location>
    <ligand>
        <name>tRNA</name>
        <dbReference type="ChEBI" id="CHEBI:17843"/>
    </ligand>
</feature>
<comment type="function">
    <text evidence="7">Hydrolyzes ribosome-free peptidyl-tRNAs (with 1 or more amino acids incorporated), which drop off the ribosome during protein synthesis, or as a result of ribosome stalling.</text>
</comment>
<comment type="subcellular location">
    <subcellularLocation>
        <location evidence="7">Cytoplasm</location>
    </subcellularLocation>
</comment>
<evidence type="ECO:0000256" key="8">
    <source>
        <dbReference type="RuleBase" id="RU000673"/>
    </source>
</evidence>
<evidence type="ECO:0000313" key="10">
    <source>
        <dbReference type="EMBL" id="OGY23175.1"/>
    </source>
</evidence>
<feature type="site" description="Stabilizes the basic form of H active site to accept a proton" evidence="7">
    <location>
        <position position="89"/>
    </location>
</feature>
<comment type="caution">
    <text evidence="7">Lacks conserved residue(s) required for the propagation of feature annotation.</text>
</comment>
<feature type="binding site" evidence="7">
    <location>
        <position position="62"/>
    </location>
    <ligand>
        <name>tRNA</name>
        <dbReference type="ChEBI" id="CHEBI:17843"/>
    </ligand>
</feature>
<keyword evidence="3 7" id="KW-0378">Hydrolase</keyword>
<comment type="function">
    <text evidence="7">Catalyzes the release of premature peptidyl moieties from peptidyl-tRNA molecules trapped in stalled 50S ribosomal subunits, and thus maintains levels of free tRNAs and 50S ribosomes.</text>
</comment>
<dbReference type="PANTHER" id="PTHR17224:SF1">
    <property type="entry name" value="PEPTIDYL-TRNA HYDROLASE"/>
    <property type="match status" value="1"/>
</dbReference>
<evidence type="ECO:0000256" key="4">
    <source>
        <dbReference type="ARBA" id="ARBA00022884"/>
    </source>
</evidence>
<dbReference type="STRING" id="1802593.A2172_02235"/>
<evidence type="ECO:0000256" key="7">
    <source>
        <dbReference type="HAMAP-Rule" id="MF_00083"/>
    </source>
</evidence>
<dbReference type="AlphaFoldDB" id="A0A1G1W689"/>
<dbReference type="EC" id="3.1.1.29" evidence="1 7"/>
<proteinExistence type="inferred from homology"/>
<name>A0A1G1W689_9BACT</name>
<evidence type="ECO:0000256" key="1">
    <source>
        <dbReference type="ARBA" id="ARBA00013260"/>
    </source>
</evidence>
<dbReference type="GO" id="GO:0004045">
    <property type="term" value="F:peptidyl-tRNA hydrolase activity"/>
    <property type="evidence" value="ECO:0007669"/>
    <property type="project" value="UniProtKB-UniRule"/>
</dbReference>
<evidence type="ECO:0000256" key="6">
    <source>
        <dbReference type="ARBA" id="ARBA00050038"/>
    </source>
</evidence>